<accession>A0A9D5D8I2</accession>
<name>A0A9D5D8I2_9LILI</name>
<proteinExistence type="predicted"/>
<organism evidence="1 2">
    <name type="scientific">Dioscorea zingiberensis</name>
    <dbReference type="NCBI Taxonomy" id="325984"/>
    <lineage>
        <taxon>Eukaryota</taxon>
        <taxon>Viridiplantae</taxon>
        <taxon>Streptophyta</taxon>
        <taxon>Embryophyta</taxon>
        <taxon>Tracheophyta</taxon>
        <taxon>Spermatophyta</taxon>
        <taxon>Magnoliopsida</taxon>
        <taxon>Liliopsida</taxon>
        <taxon>Dioscoreales</taxon>
        <taxon>Dioscoreaceae</taxon>
        <taxon>Dioscorea</taxon>
    </lineage>
</organism>
<reference evidence="1" key="2">
    <citation type="journal article" date="2022" name="Hortic Res">
        <title>The genome of Dioscorea zingiberensis sheds light on the biosynthesis, origin and evolution of the medicinally important diosgenin saponins.</title>
        <authorList>
            <person name="Li Y."/>
            <person name="Tan C."/>
            <person name="Li Z."/>
            <person name="Guo J."/>
            <person name="Li S."/>
            <person name="Chen X."/>
            <person name="Wang C."/>
            <person name="Dai X."/>
            <person name="Yang H."/>
            <person name="Song W."/>
            <person name="Hou L."/>
            <person name="Xu J."/>
            <person name="Tong Z."/>
            <person name="Xu A."/>
            <person name="Yuan X."/>
            <person name="Wang W."/>
            <person name="Yang Q."/>
            <person name="Chen L."/>
            <person name="Sun Z."/>
            <person name="Wang K."/>
            <person name="Pan B."/>
            <person name="Chen J."/>
            <person name="Bao Y."/>
            <person name="Liu F."/>
            <person name="Qi X."/>
            <person name="Gang D.R."/>
            <person name="Wen J."/>
            <person name="Li J."/>
        </authorList>
    </citation>
    <scope>NUCLEOTIDE SEQUENCE</scope>
    <source>
        <strain evidence="1">Dzin_1.0</strain>
    </source>
</reference>
<sequence>MGLLLAIGMCIGPPQFKKGAIHAGHLLVSLIDGLALNHLISLRFLPRNIDDSHGRPSTAVRRPKMIMTDDLFWYQSIKESSPPPPPPPIAMAKHPTRVTVQKKVTPLSTLSEMVGDMLFKLVFSQPLK</sequence>
<dbReference type="Proteomes" id="UP001085076">
    <property type="component" value="Miscellaneous, Linkage group lg01"/>
</dbReference>
<comment type="caution">
    <text evidence="1">The sequence shown here is derived from an EMBL/GenBank/DDBJ whole genome shotgun (WGS) entry which is preliminary data.</text>
</comment>
<gene>
    <name evidence="1" type="ORF">J5N97_005692</name>
</gene>
<evidence type="ECO:0000313" key="1">
    <source>
        <dbReference type="EMBL" id="KAJ0987336.1"/>
    </source>
</evidence>
<protein>
    <submittedName>
        <fullName evidence="1">Uncharacterized protein</fullName>
    </submittedName>
</protein>
<dbReference type="EMBL" id="JAGGNH010000001">
    <property type="protein sequence ID" value="KAJ0987336.1"/>
    <property type="molecule type" value="Genomic_DNA"/>
</dbReference>
<evidence type="ECO:0000313" key="2">
    <source>
        <dbReference type="Proteomes" id="UP001085076"/>
    </source>
</evidence>
<keyword evidence="2" id="KW-1185">Reference proteome</keyword>
<reference evidence="1" key="1">
    <citation type="submission" date="2021-03" db="EMBL/GenBank/DDBJ databases">
        <authorList>
            <person name="Li Z."/>
            <person name="Yang C."/>
        </authorList>
    </citation>
    <scope>NUCLEOTIDE SEQUENCE</scope>
    <source>
        <strain evidence="1">Dzin_1.0</strain>
        <tissue evidence="1">Leaf</tissue>
    </source>
</reference>
<dbReference type="AlphaFoldDB" id="A0A9D5D8I2"/>